<comment type="caution">
    <text evidence="3">The sequence shown here is derived from an EMBL/GenBank/DDBJ whole genome shotgun (WGS) entry which is preliminary data.</text>
</comment>
<reference evidence="4" key="1">
    <citation type="journal article" date="2023" name="Commun. Biol.">
        <title>Genome analysis of Parmales, the sister group of diatoms, reveals the evolutionary specialization of diatoms from phago-mixotrophs to photoautotrophs.</title>
        <authorList>
            <person name="Ban H."/>
            <person name="Sato S."/>
            <person name="Yoshikawa S."/>
            <person name="Yamada K."/>
            <person name="Nakamura Y."/>
            <person name="Ichinomiya M."/>
            <person name="Sato N."/>
            <person name="Blanc-Mathieu R."/>
            <person name="Endo H."/>
            <person name="Kuwata A."/>
            <person name="Ogata H."/>
        </authorList>
    </citation>
    <scope>NUCLEOTIDE SEQUENCE [LARGE SCALE GENOMIC DNA]</scope>
    <source>
        <strain evidence="4">NIES 3700</strain>
    </source>
</reference>
<evidence type="ECO:0000313" key="3">
    <source>
        <dbReference type="EMBL" id="GMI09428.1"/>
    </source>
</evidence>
<name>A0A9W7FC77_9STRA</name>
<dbReference type="EMBL" id="BRXW01000137">
    <property type="protein sequence ID" value="GMI09428.1"/>
    <property type="molecule type" value="Genomic_DNA"/>
</dbReference>
<dbReference type="Pfam" id="PF00462">
    <property type="entry name" value="Glutaredoxin"/>
    <property type="match status" value="1"/>
</dbReference>
<protein>
    <recommendedName>
        <fullName evidence="2">Glutaredoxin domain-containing protein</fullName>
    </recommendedName>
</protein>
<dbReference type="Gene3D" id="3.40.30.10">
    <property type="entry name" value="Glutaredoxin"/>
    <property type="match status" value="1"/>
</dbReference>
<dbReference type="OrthoDB" id="203411at2759"/>
<keyword evidence="4" id="KW-1185">Reference proteome</keyword>
<evidence type="ECO:0000313" key="4">
    <source>
        <dbReference type="Proteomes" id="UP001165122"/>
    </source>
</evidence>
<dbReference type="AlphaFoldDB" id="A0A9W7FC77"/>
<accession>A0A9W7FC77</accession>
<feature type="domain" description="Glutaredoxin" evidence="2">
    <location>
        <begin position="117"/>
        <end position="172"/>
    </location>
</feature>
<dbReference type="Proteomes" id="UP001165122">
    <property type="component" value="Unassembled WGS sequence"/>
</dbReference>
<evidence type="ECO:0000256" key="1">
    <source>
        <dbReference type="SAM" id="MobiDB-lite"/>
    </source>
</evidence>
<organism evidence="3 4">
    <name type="scientific">Triparma laevis f. longispina</name>
    <dbReference type="NCBI Taxonomy" id="1714387"/>
    <lineage>
        <taxon>Eukaryota</taxon>
        <taxon>Sar</taxon>
        <taxon>Stramenopiles</taxon>
        <taxon>Ochrophyta</taxon>
        <taxon>Bolidophyceae</taxon>
        <taxon>Parmales</taxon>
        <taxon>Triparmaceae</taxon>
        <taxon>Triparma</taxon>
    </lineage>
</organism>
<dbReference type="PROSITE" id="PS51354">
    <property type="entry name" value="GLUTAREDOXIN_2"/>
    <property type="match status" value="1"/>
</dbReference>
<proteinExistence type="predicted"/>
<sequence length="209" mass="23937">MNSLISEWLSKEENTPEGNAGDTEWSNPKLTASEQEKILKIRQAAADDTLMNDDPEAWSKVIRKSMKGGDDFDGSSSDLLESSIDSDAVRTATLKRASGDWDSEVKSQHNSQHVEMEMYMMEGCPSCDSMKKVLDSKGLIYKMINVKEDPELNEEQQRRFRHAQWNTVPQLYLIRSPPYNGRDSETLVGGYDNMEEKMRTPLWEYWIGE</sequence>
<dbReference type="SUPFAM" id="SSF52833">
    <property type="entry name" value="Thioredoxin-like"/>
    <property type="match status" value="1"/>
</dbReference>
<dbReference type="InterPro" id="IPR002109">
    <property type="entry name" value="Glutaredoxin"/>
</dbReference>
<dbReference type="InterPro" id="IPR036249">
    <property type="entry name" value="Thioredoxin-like_sf"/>
</dbReference>
<gene>
    <name evidence="3" type="ORF">TrLO_g6840</name>
</gene>
<evidence type="ECO:0000259" key="2">
    <source>
        <dbReference type="Pfam" id="PF00462"/>
    </source>
</evidence>
<feature type="region of interest" description="Disordered" evidence="1">
    <location>
        <begin position="1"/>
        <end position="31"/>
    </location>
</feature>